<dbReference type="InterPro" id="IPR027417">
    <property type="entry name" value="P-loop_NTPase"/>
</dbReference>
<proteinExistence type="predicted"/>
<sequence length="552" mass="60557">MTTKNQAIDQPVQLTLSRREQRQLAARTRRSLNRARRTPRRGPLGRLLDSAAAGRAAAAERAGRRGWAGPGAGRERYIEPAPEWQGTTVQVCGLWPFIAGSGNPVRGVPLGPNLLNGSTVCADPIHWFLANLVLNPSCFVLGRPGLGKSSLIRRMVTILQSWGIVPMVLSDTKPDYVDLIRALDGQVIALGPGVGSINPLDLGPVVRELEQIADDEARRKALEEMRARRRTTVLGLLDLVRGSRLRDYEQSLVSEGLRVLDEEHQGVPVIDDLTNLVRAHHPRLVRVASSRGDLAHYDERVQDLLDALLALGQSGPFGDVFATPTSEYIELGRPMVYDLSGIDDADLQLQAAVQSVCWSVGSAMVSADKHLAAAGLRPQRHYFLVMDELWRMLRASDSMVYFLDALTRLNRNRAIGQAMITHTMNDLKLASAHLTDIAWGFVERSAMVFLGGLAEKEMGNLAEVFALSGRERSMITDWSTEGSVNPETSQAAAPPGRGKFLLKTGKKAGVPFIMRMVPAELDVNNTNRAWEAAMERALRAGVVLEDDEEVRV</sequence>
<dbReference type="RefSeq" id="WP_141390706.1">
    <property type="nucleotide sequence ID" value="NZ_BJNZ01000027.1"/>
</dbReference>
<protein>
    <recommendedName>
        <fullName evidence="3">ATP/GTP-binding protein</fullName>
    </recommendedName>
</protein>
<evidence type="ECO:0000313" key="2">
    <source>
        <dbReference type="Proteomes" id="UP000316659"/>
    </source>
</evidence>
<dbReference type="EMBL" id="BJNZ01000027">
    <property type="protein sequence ID" value="GED11271.1"/>
    <property type="molecule type" value="Genomic_DNA"/>
</dbReference>
<evidence type="ECO:0000313" key="1">
    <source>
        <dbReference type="EMBL" id="GED11271.1"/>
    </source>
</evidence>
<dbReference type="SUPFAM" id="SSF52540">
    <property type="entry name" value="P-loop containing nucleoside triphosphate hydrolases"/>
    <property type="match status" value="1"/>
</dbReference>
<evidence type="ECO:0008006" key="3">
    <source>
        <dbReference type="Google" id="ProtNLM"/>
    </source>
</evidence>
<organism evidence="1 2">
    <name type="scientific">Cellulosimicrobium cellulans</name>
    <name type="common">Arthrobacter luteus</name>
    <dbReference type="NCBI Taxonomy" id="1710"/>
    <lineage>
        <taxon>Bacteria</taxon>
        <taxon>Bacillati</taxon>
        <taxon>Actinomycetota</taxon>
        <taxon>Actinomycetes</taxon>
        <taxon>Micrococcales</taxon>
        <taxon>Promicromonosporaceae</taxon>
        <taxon>Cellulosimicrobium</taxon>
    </lineage>
</organism>
<dbReference type="AlphaFoldDB" id="A0A4Y4E9E7"/>
<name>A0A4Y4E9E7_CELCE</name>
<comment type="caution">
    <text evidence="1">The sequence shown here is derived from an EMBL/GenBank/DDBJ whole genome shotgun (WGS) entry which is preliminary data.</text>
</comment>
<dbReference type="Proteomes" id="UP000316659">
    <property type="component" value="Unassembled WGS sequence"/>
</dbReference>
<reference evidence="1 2" key="1">
    <citation type="submission" date="2019-06" db="EMBL/GenBank/DDBJ databases">
        <title>Whole genome shotgun sequence of Cellulosimicrobium cellulans NBRC 15516.</title>
        <authorList>
            <person name="Hosoyama A."/>
            <person name="Uohara A."/>
            <person name="Ohji S."/>
            <person name="Ichikawa N."/>
        </authorList>
    </citation>
    <scope>NUCLEOTIDE SEQUENCE [LARGE SCALE GENOMIC DNA]</scope>
    <source>
        <strain evidence="1 2">NBRC 15516</strain>
    </source>
</reference>
<dbReference type="Gene3D" id="3.40.50.300">
    <property type="entry name" value="P-loop containing nucleotide triphosphate hydrolases"/>
    <property type="match status" value="2"/>
</dbReference>
<gene>
    <name evidence="1" type="ORF">CCE02nite_32700</name>
</gene>
<accession>A0A4Y4E9E7</accession>